<evidence type="ECO:0000313" key="2">
    <source>
        <dbReference type="EMBL" id="MEC5422011.1"/>
    </source>
</evidence>
<dbReference type="RefSeq" id="WP_327605585.1">
    <property type="nucleotide sequence ID" value="NZ_JARZFX010000001.1"/>
</dbReference>
<feature type="domain" description="GerMN" evidence="1">
    <location>
        <begin position="96"/>
        <end position="187"/>
    </location>
</feature>
<name>A0ABU6KA39_9BACI</name>
<reference evidence="2 3" key="1">
    <citation type="journal article" date="2024" name="Int. J. Syst. Evol. Microbiol.">
        <title>Virgibacillus tibetensis sp. nov., isolated from salt lake on the Tibetan Plateau of China.</title>
        <authorList>
            <person name="Phurbu D."/>
            <person name="Liu Z.-X."/>
            <person name="Wang R."/>
            <person name="Zheng Y.-Y."/>
            <person name="Liu H.-C."/>
            <person name="Zhou Y.-G."/>
            <person name="Yu Y.-J."/>
            <person name="Li A.-H."/>
        </authorList>
    </citation>
    <scope>NUCLEOTIDE SEQUENCE [LARGE SCALE GENOMIC DNA]</scope>
    <source>
        <strain evidence="2 3">C22-A2</strain>
    </source>
</reference>
<keyword evidence="3" id="KW-1185">Reference proteome</keyword>
<accession>A0ABU6KA39</accession>
<feature type="domain" description="GerMN" evidence="1">
    <location>
        <begin position="248"/>
        <end position="337"/>
    </location>
</feature>
<dbReference type="SMART" id="SM00909">
    <property type="entry name" value="Germane"/>
    <property type="match status" value="2"/>
</dbReference>
<proteinExistence type="predicted"/>
<evidence type="ECO:0000313" key="3">
    <source>
        <dbReference type="Proteomes" id="UP001335737"/>
    </source>
</evidence>
<dbReference type="Proteomes" id="UP001335737">
    <property type="component" value="Unassembled WGS sequence"/>
</dbReference>
<evidence type="ECO:0000259" key="1">
    <source>
        <dbReference type="SMART" id="SM00909"/>
    </source>
</evidence>
<organism evidence="2 3">
    <name type="scientific">Virgibacillus tibetensis</name>
    <dbReference type="NCBI Taxonomy" id="3042313"/>
    <lineage>
        <taxon>Bacteria</taxon>
        <taxon>Bacillati</taxon>
        <taxon>Bacillota</taxon>
        <taxon>Bacilli</taxon>
        <taxon>Bacillales</taxon>
        <taxon>Bacillaceae</taxon>
        <taxon>Virgibacillus</taxon>
    </lineage>
</organism>
<dbReference type="InterPro" id="IPR019606">
    <property type="entry name" value="GerMN"/>
</dbReference>
<dbReference type="PROSITE" id="PS51257">
    <property type="entry name" value="PROKAR_LIPOPROTEIN"/>
    <property type="match status" value="1"/>
</dbReference>
<sequence>MLKRGLLLTGAITLSVLLTGCFQGEQSMEEMDPPEDAVAVDNLEEATQEEGTEEVDQDVNENSSETVARQLYLIDSNGMVASQIVELPNLESKEVATQVLEHLVEGGPITPLLPNGFRAVLPAGTEILGLNLQEDGTMIVDVSSEFEDYEADDELKIIEAMTHTLTQFENVDKIQLRINGYPQSEMPVNGTPIGDGYSRVNGINLINTDNLDIINSKAVTMYYPAEHNENRYYVPVTQYVEGENEEIFRSIVQAMIDGPGFNTNIKHVFNTHTLLTNTPSLESGVLELVFNKEILKDMEKSMISDEVMETLVRTLTEQQAVEAVQIKVEDVEQLVNENGEVYSEPVTNQTFMSIEKL</sequence>
<protein>
    <submittedName>
        <fullName evidence="2">GerMN domain-containing protein</fullName>
    </submittedName>
</protein>
<dbReference type="EMBL" id="JARZFX010000001">
    <property type="protein sequence ID" value="MEC5422011.1"/>
    <property type="molecule type" value="Genomic_DNA"/>
</dbReference>
<gene>
    <name evidence="2" type="ORF">QGM71_00695</name>
</gene>
<comment type="caution">
    <text evidence="2">The sequence shown here is derived from an EMBL/GenBank/DDBJ whole genome shotgun (WGS) entry which is preliminary data.</text>
</comment>
<dbReference type="Pfam" id="PF10646">
    <property type="entry name" value="Germane"/>
    <property type="match status" value="2"/>
</dbReference>